<proteinExistence type="predicted"/>
<comment type="caution">
    <text evidence="1">The sequence shown here is derived from an EMBL/GenBank/DDBJ whole genome shotgun (WGS) entry which is preliminary data.</text>
</comment>
<evidence type="ECO:0000313" key="1">
    <source>
        <dbReference type="EMBL" id="GMF36693.1"/>
    </source>
</evidence>
<name>A0A9W6XE28_9STRA</name>
<reference evidence="1" key="1">
    <citation type="submission" date="2023-04" db="EMBL/GenBank/DDBJ databases">
        <title>Phytophthora lilii NBRC 32176.</title>
        <authorList>
            <person name="Ichikawa N."/>
            <person name="Sato H."/>
            <person name="Tonouchi N."/>
        </authorList>
    </citation>
    <scope>NUCLEOTIDE SEQUENCE</scope>
    <source>
        <strain evidence="1">NBRC 32176</strain>
    </source>
</reference>
<dbReference type="Proteomes" id="UP001165083">
    <property type="component" value="Unassembled WGS sequence"/>
</dbReference>
<protein>
    <submittedName>
        <fullName evidence="1">Unnamed protein product</fullName>
    </submittedName>
</protein>
<dbReference type="AlphaFoldDB" id="A0A9W6XE28"/>
<keyword evidence="2" id="KW-1185">Reference proteome</keyword>
<dbReference type="EMBL" id="BSXW01001425">
    <property type="protein sequence ID" value="GMF36693.1"/>
    <property type="molecule type" value="Genomic_DNA"/>
</dbReference>
<organism evidence="1 2">
    <name type="scientific">Phytophthora lilii</name>
    <dbReference type="NCBI Taxonomy" id="2077276"/>
    <lineage>
        <taxon>Eukaryota</taxon>
        <taxon>Sar</taxon>
        <taxon>Stramenopiles</taxon>
        <taxon>Oomycota</taxon>
        <taxon>Peronosporomycetes</taxon>
        <taxon>Peronosporales</taxon>
        <taxon>Peronosporaceae</taxon>
        <taxon>Phytophthora</taxon>
    </lineage>
</organism>
<accession>A0A9W6XE28</accession>
<gene>
    <name evidence="1" type="ORF">Plil01_001551400</name>
</gene>
<sequence length="354" mass="39266">MAMFSSEVLVLLDARLRSIYKTDIPFGGRTNVLFGDFLQLEVTFGTSLCKMLDQDTKSSSQVKARALFQIFQASFLTHQHRAANCPAQQAILEACRALPSEYPSGSRWSAAEAKNFRPFNDVVIDTITTELDAETLAADETWLDDMTIMVTSNFDKAVLTSFMARLFARRQGRQLFRWRRALKVGVSCELQTLIYDEDLSPELFGYFVAGAPAQMLDNNSGNVSWSVANSTPCILHSLAWQDPHKQDQVDSVIAAARVAKEDIVELPFPPNFINIQLLDSNGDALVGHSWPAENNLESNYIVRPDGTRCKKSVIIPVGVMKNPSRKPTVQLGAGVLTKAVEVNLFCMLLISHTS</sequence>
<dbReference type="OrthoDB" id="127098at2759"/>
<evidence type="ECO:0000313" key="2">
    <source>
        <dbReference type="Proteomes" id="UP001165083"/>
    </source>
</evidence>